<dbReference type="STRING" id="218851.A0A2G5EME7"/>
<protein>
    <recommendedName>
        <fullName evidence="3">DUF3598 domain-containing protein</fullName>
    </recommendedName>
</protein>
<organism evidence="1 2">
    <name type="scientific">Aquilegia coerulea</name>
    <name type="common">Rocky mountain columbine</name>
    <dbReference type="NCBI Taxonomy" id="218851"/>
    <lineage>
        <taxon>Eukaryota</taxon>
        <taxon>Viridiplantae</taxon>
        <taxon>Streptophyta</taxon>
        <taxon>Embryophyta</taxon>
        <taxon>Tracheophyta</taxon>
        <taxon>Spermatophyta</taxon>
        <taxon>Magnoliopsida</taxon>
        <taxon>Ranunculales</taxon>
        <taxon>Ranunculaceae</taxon>
        <taxon>Thalictroideae</taxon>
        <taxon>Aquilegia</taxon>
    </lineage>
</organism>
<dbReference type="PANTHER" id="PTHR36025">
    <property type="entry name" value="DIHYDROOROTATE DEHYDROGENASE (DUF3598)"/>
    <property type="match status" value="1"/>
</dbReference>
<name>A0A2G5EME7_AQUCA</name>
<reference evidence="1 2" key="1">
    <citation type="submission" date="2017-09" db="EMBL/GenBank/DDBJ databases">
        <title>WGS assembly of Aquilegia coerulea Goldsmith.</title>
        <authorList>
            <person name="Hodges S."/>
            <person name="Kramer E."/>
            <person name="Nordborg M."/>
            <person name="Tomkins J."/>
            <person name="Borevitz J."/>
            <person name="Derieg N."/>
            <person name="Yan J."/>
            <person name="Mihaltcheva S."/>
            <person name="Hayes R.D."/>
            <person name="Rokhsar D."/>
        </authorList>
    </citation>
    <scope>NUCLEOTIDE SEQUENCE [LARGE SCALE GENOMIC DNA]</scope>
    <source>
        <strain evidence="2">cv. Goldsmith</strain>
    </source>
</reference>
<dbReference type="OrthoDB" id="1883156at2759"/>
<dbReference type="PANTHER" id="PTHR36025:SF1">
    <property type="entry name" value="DIHYDROOROTATE DEHYDROGENASE (DUF3598)"/>
    <property type="match status" value="1"/>
</dbReference>
<sequence length="361" mass="40584">MAFSANILSQNNILIPHDFPILNSRNPKFTCSKSPLFSLHQNHNFHKRTSISVSTTKVISDMEIQQTSSNSINPQWKEFANNVSGEWDGYGADFTIEGKPIELPENVVPDAYREWEVRVFDWQTQCPTLANPEEGSLMYKLIQLLPTVGCEADAATRHSIDERNVGGADNKVSAFAYDSSGCYVGVWPLSDKLFEVEHCLVDPQNRESRVRIIQVIREDKTLLLQNIKVYREQWYGPFRNGDQLGGCSIRDTAFACTDATKSSEVTGSWHGSSAVATFQSETNIPQHLIDHKPQKLVRDGHGLIFLPKQLWCSLKEEENGETCAEVGWLFKQTSAITSRCSFTKDGKLKEVAIGHETLQEV</sequence>
<dbReference type="AlphaFoldDB" id="A0A2G5EME7"/>
<evidence type="ECO:0000313" key="1">
    <source>
        <dbReference type="EMBL" id="PIA56938.1"/>
    </source>
</evidence>
<keyword evidence="2" id="KW-1185">Reference proteome</keyword>
<gene>
    <name evidence="1" type="ORF">AQUCO_00700946v1</name>
</gene>
<proteinExistence type="predicted"/>
<dbReference type="InParanoid" id="A0A2G5EME7"/>
<dbReference type="EMBL" id="KZ305024">
    <property type="protein sequence ID" value="PIA56938.1"/>
    <property type="molecule type" value="Genomic_DNA"/>
</dbReference>
<dbReference type="Proteomes" id="UP000230069">
    <property type="component" value="Unassembled WGS sequence"/>
</dbReference>
<accession>A0A2G5EME7</accession>
<evidence type="ECO:0008006" key="3">
    <source>
        <dbReference type="Google" id="ProtNLM"/>
    </source>
</evidence>
<evidence type="ECO:0000313" key="2">
    <source>
        <dbReference type="Proteomes" id="UP000230069"/>
    </source>
</evidence>
<dbReference type="FunCoup" id="A0A2G5EME7">
    <property type="interactions" value="1442"/>
</dbReference>